<keyword evidence="9" id="KW-1185">Reference proteome</keyword>
<dbReference type="Proteomes" id="UP000297245">
    <property type="component" value="Unassembled WGS sequence"/>
</dbReference>
<dbReference type="SMART" id="SM00355">
    <property type="entry name" value="ZnF_C2H2"/>
    <property type="match status" value="8"/>
</dbReference>
<dbReference type="GO" id="GO:0000977">
    <property type="term" value="F:RNA polymerase II transcription regulatory region sequence-specific DNA binding"/>
    <property type="evidence" value="ECO:0007669"/>
    <property type="project" value="TreeGrafter"/>
</dbReference>
<evidence type="ECO:0000256" key="3">
    <source>
        <dbReference type="ARBA" id="ARBA00022771"/>
    </source>
</evidence>
<dbReference type="Gene3D" id="3.30.160.60">
    <property type="entry name" value="Classic Zinc Finger"/>
    <property type="match status" value="3"/>
</dbReference>
<gene>
    <name evidence="8" type="ORF">K435DRAFT_785351</name>
</gene>
<reference evidence="8 9" key="1">
    <citation type="journal article" date="2019" name="Nat. Ecol. Evol.">
        <title>Megaphylogeny resolves global patterns of mushroom evolution.</title>
        <authorList>
            <person name="Varga T."/>
            <person name="Krizsan K."/>
            <person name="Foldi C."/>
            <person name="Dima B."/>
            <person name="Sanchez-Garcia M."/>
            <person name="Sanchez-Ramirez S."/>
            <person name="Szollosi G.J."/>
            <person name="Szarkandi J.G."/>
            <person name="Papp V."/>
            <person name="Albert L."/>
            <person name="Andreopoulos W."/>
            <person name="Angelini C."/>
            <person name="Antonin V."/>
            <person name="Barry K.W."/>
            <person name="Bougher N.L."/>
            <person name="Buchanan P."/>
            <person name="Buyck B."/>
            <person name="Bense V."/>
            <person name="Catcheside P."/>
            <person name="Chovatia M."/>
            <person name="Cooper J."/>
            <person name="Damon W."/>
            <person name="Desjardin D."/>
            <person name="Finy P."/>
            <person name="Geml J."/>
            <person name="Haridas S."/>
            <person name="Hughes K."/>
            <person name="Justo A."/>
            <person name="Karasinski D."/>
            <person name="Kautmanova I."/>
            <person name="Kiss B."/>
            <person name="Kocsube S."/>
            <person name="Kotiranta H."/>
            <person name="LaButti K.M."/>
            <person name="Lechner B.E."/>
            <person name="Liimatainen K."/>
            <person name="Lipzen A."/>
            <person name="Lukacs Z."/>
            <person name="Mihaltcheva S."/>
            <person name="Morgado L.N."/>
            <person name="Niskanen T."/>
            <person name="Noordeloos M.E."/>
            <person name="Ohm R.A."/>
            <person name="Ortiz-Santana B."/>
            <person name="Ovrebo C."/>
            <person name="Racz N."/>
            <person name="Riley R."/>
            <person name="Savchenko A."/>
            <person name="Shiryaev A."/>
            <person name="Soop K."/>
            <person name="Spirin V."/>
            <person name="Szebenyi C."/>
            <person name="Tomsovsky M."/>
            <person name="Tulloss R.E."/>
            <person name="Uehling J."/>
            <person name="Grigoriev I.V."/>
            <person name="Vagvolgyi C."/>
            <person name="Papp T."/>
            <person name="Martin F.M."/>
            <person name="Miettinen O."/>
            <person name="Hibbett D.S."/>
            <person name="Nagy L.G."/>
        </authorList>
    </citation>
    <scope>NUCLEOTIDE SEQUENCE [LARGE SCALE GENOMIC DNA]</scope>
    <source>
        <strain evidence="8 9">CBS 962.96</strain>
    </source>
</reference>
<dbReference type="SUPFAM" id="SSF57850">
    <property type="entry name" value="RING/U-box"/>
    <property type="match status" value="1"/>
</dbReference>
<evidence type="ECO:0000259" key="6">
    <source>
        <dbReference type="PROSITE" id="PS50089"/>
    </source>
</evidence>
<proteinExistence type="predicted"/>
<evidence type="ECO:0000313" key="9">
    <source>
        <dbReference type="Proteomes" id="UP000297245"/>
    </source>
</evidence>
<dbReference type="EMBL" id="ML179884">
    <property type="protein sequence ID" value="THU80655.1"/>
    <property type="molecule type" value="Genomic_DNA"/>
</dbReference>
<dbReference type="GO" id="GO:0008270">
    <property type="term" value="F:zinc ion binding"/>
    <property type="evidence" value="ECO:0007669"/>
    <property type="project" value="UniProtKB-KW"/>
</dbReference>
<dbReference type="PANTHER" id="PTHR24409:SF295">
    <property type="entry name" value="AZ2-RELATED"/>
    <property type="match status" value="1"/>
</dbReference>
<keyword evidence="3 5" id="KW-0863">Zinc-finger</keyword>
<dbReference type="InterPro" id="IPR017907">
    <property type="entry name" value="Znf_RING_CS"/>
</dbReference>
<feature type="domain" description="RING-type" evidence="6">
    <location>
        <begin position="296"/>
        <end position="335"/>
    </location>
</feature>
<accession>A0A4V4HBU1</accession>
<evidence type="ECO:0000256" key="4">
    <source>
        <dbReference type="ARBA" id="ARBA00022833"/>
    </source>
</evidence>
<dbReference type="PROSITE" id="PS00028">
    <property type="entry name" value="ZINC_FINGER_C2H2_1"/>
    <property type="match status" value="2"/>
</dbReference>
<organism evidence="8 9">
    <name type="scientific">Dendrothele bispora (strain CBS 962.96)</name>
    <dbReference type="NCBI Taxonomy" id="1314807"/>
    <lineage>
        <taxon>Eukaryota</taxon>
        <taxon>Fungi</taxon>
        <taxon>Dikarya</taxon>
        <taxon>Basidiomycota</taxon>
        <taxon>Agaricomycotina</taxon>
        <taxon>Agaricomycetes</taxon>
        <taxon>Agaricomycetidae</taxon>
        <taxon>Agaricales</taxon>
        <taxon>Agaricales incertae sedis</taxon>
        <taxon>Dendrothele</taxon>
    </lineage>
</organism>
<keyword evidence="4" id="KW-0862">Zinc</keyword>
<dbReference type="Gene3D" id="3.30.40.10">
    <property type="entry name" value="Zinc/RING finger domain, C3HC4 (zinc finger)"/>
    <property type="match status" value="1"/>
</dbReference>
<dbReference type="InterPro" id="IPR013087">
    <property type="entry name" value="Znf_C2H2_type"/>
</dbReference>
<dbReference type="InterPro" id="IPR036236">
    <property type="entry name" value="Znf_C2H2_sf"/>
</dbReference>
<dbReference type="Pfam" id="PF12874">
    <property type="entry name" value="zf-met"/>
    <property type="match status" value="1"/>
</dbReference>
<feature type="domain" description="C2H2-type" evidence="7">
    <location>
        <begin position="11"/>
        <end position="38"/>
    </location>
</feature>
<feature type="non-terminal residue" evidence="8">
    <location>
        <position position="348"/>
    </location>
</feature>
<dbReference type="PANTHER" id="PTHR24409">
    <property type="entry name" value="ZINC FINGER PROTEIN 142"/>
    <property type="match status" value="1"/>
</dbReference>
<evidence type="ECO:0000256" key="2">
    <source>
        <dbReference type="ARBA" id="ARBA00022737"/>
    </source>
</evidence>
<dbReference type="PROSITE" id="PS50089">
    <property type="entry name" value="ZF_RING_2"/>
    <property type="match status" value="1"/>
</dbReference>
<keyword evidence="2" id="KW-0677">Repeat</keyword>
<evidence type="ECO:0000313" key="8">
    <source>
        <dbReference type="EMBL" id="THU80655.1"/>
    </source>
</evidence>
<dbReference type="InterPro" id="IPR013083">
    <property type="entry name" value="Znf_RING/FYVE/PHD"/>
</dbReference>
<dbReference type="OrthoDB" id="6105938at2759"/>
<dbReference type="InterPro" id="IPR001841">
    <property type="entry name" value="Znf_RING"/>
</dbReference>
<dbReference type="AlphaFoldDB" id="A0A4V4HBU1"/>
<evidence type="ECO:0008006" key="10">
    <source>
        <dbReference type="Google" id="ProtNLM"/>
    </source>
</evidence>
<sequence>MSSVQTFTPTSKCKICEKTFPSRLEYDRHLENHPRKVPCKPCNKLFRDQYFLDEHYRGSPNHPNCPRCANRGFFNKRTLRDHWLVEHPEIRCSCGAKMYKDQLAGHLFASSHHPVCRACKMGFDKEEDYEQHLVEDHADSRCESCERGFETHEALTEHWASSPAHTRCDLCELGFPNDFVLKEHLDSEHADSTCDQCLRAFKSKEELVEHWKVSVDHPNCDICRRGFANNTALQEHTATEHLPFNHPVWRPLSPPSTAGSDTPSLWEVDPARAFLSTNESTRALSNPNTNAPSMHCRICHRPACKELTMTCCGHFFCYQCILNEVEQRGRCAACNIALLPFALFKADF</sequence>
<dbReference type="GO" id="GO:0000981">
    <property type="term" value="F:DNA-binding transcription factor activity, RNA polymerase II-specific"/>
    <property type="evidence" value="ECO:0007669"/>
    <property type="project" value="TreeGrafter"/>
</dbReference>
<dbReference type="GO" id="GO:0005634">
    <property type="term" value="C:nucleus"/>
    <property type="evidence" value="ECO:0007669"/>
    <property type="project" value="TreeGrafter"/>
</dbReference>
<evidence type="ECO:0000256" key="1">
    <source>
        <dbReference type="ARBA" id="ARBA00022723"/>
    </source>
</evidence>
<dbReference type="PROSITE" id="PS00518">
    <property type="entry name" value="ZF_RING_1"/>
    <property type="match status" value="1"/>
</dbReference>
<evidence type="ECO:0000259" key="7">
    <source>
        <dbReference type="PROSITE" id="PS50157"/>
    </source>
</evidence>
<dbReference type="SUPFAM" id="SSF57667">
    <property type="entry name" value="beta-beta-alpha zinc fingers"/>
    <property type="match status" value="1"/>
</dbReference>
<name>A0A4V4HBU1_DENBC</name>
<protein>
    <recommendedName>
        <fullName evidence="10">RING-type domain-containing protein</fullName>
    </recommendedName>
</protein>
<keyword evidence="1" id="KW-0479">Metal-binding</keyword>
<dbReference type="PROSITE" id="PS50157">
    <property type="entry name" value="ZINC_FINGER_C2H2_2"/>
    <property type="match status" value="1"/>
</dbReference>
<evidence type="ECO:0000256" key="5">
    <source>
        <dbReference type="PROSITE-ProRule" id="PRU00042"/>
    </source>
</evidence>